<reference evidence="2 3" key="1">
    <citation type="submission" date="2016-01" db="EMBL/GenBank/DDBJ databases">
        <title>Whole genome sequence and analysis of Micromonospora rosaria DSM 803, which can produce antibacterial substance rosamicin.</title>
        <authorList>
            <person name="Yang H."/>
            <person name="He X."/>
            <person name="Zhu D."/>
        </authorList>
    </citation>
    <scope>NUCLEOTIDE SEQUENCE [LARGE SCALE GENOMIC DNA]</scope>
    <source>
        <strain evidence="2 3">DSM 803</strain>
    </source>
</reference>
<dbReference type="PANTHER" id="PTHR42791:SF1">
    <property type="entry name" value="N-ACETYLTRANSFERASE DOMAIN-CONTAINING PROTEIN"/>
    <property type="match status" value="1"/>
</dbReference>
<dbReference type="EMBL" id="LRQV01000025">
    <property type="protein sequence ID" value="KXK62138.1"/>
    <property type="molecule type" value="Genomic_DNA"/>
</dbReference>
<dbReference type="InterPro" id="IPR016181">
    <property type="entry name" value="Acyl_CoA_acyltransferase"/>
</dbReference>
<name>A0A136PUL9_9ACTN</name>
<evidence type="ECO:0000313" key="3">
    <source>
        <dbReference type="Proteomes" id="UP000070620"/>
    </source>
</evidence>
<evidence type="ECO:0000259" key="1">
    <source>
        <dbReference type="PROSITE" id="PS51186"/>
    </source>
</evidence>
<proteinExistence type="predicted"/>
<evidence type="ECO:0000313" key="2">
    <source>
        <dbReference type="EMBL" id="KXK62138.1"/>
    </source>
</evidence>
<dbReference type="PANTHER" id="PTHR42791">
    <property type="entry name" value="GNAT FAMILY ACETYLTRANSFERASE"/>
    <property type="match status" value="1"/>
</dbReference>
<sequence>MTITARVTIRQATPDDVDALADVLAEAFHDSAVAGWLIPDPTDRPTIYHRYFTAVLAHGLKHGHVDTVADRSAVAVWYPRLRPPPPPAPTHQASLAEATGRYGPLFALMEALFEVGHPDTPHHHLAHLAVRPVRQGRGLGTALLDHHHRRLDAQGVAAYVATTSPRRGFYQRLGYHTCPPLTLPDGPAVWRMWRPGPAGLPAAFPSTVFPPVDCFSEDPIR</sequence>
<dbReference type="Proteomes" id="UP000070620">
    <property type="component" value="Unassembled WGS sequence"/>
</dbReference>
<dbReference type="OrthoDB" id="7057833at2"/>
<dbReference type="PROSITE" id="PS51186">
    <property type="entry name" value="GNAT"/>
    <property type="match status" value="1"/>
</dbReference>
<dbReference type="Gene3D" id="3.40.630.30">
    <property type="match status" value="1"/>
</dbReference>
<feature type="domain" description="N-acetyltransferase" evidence="1">
    <location>
        <begin position="7"/>
        <end position="197"/>
    </location>
</feature>
<dbReference type="SUPFAM" id="SSF55729">
    <property type="entry name" value="Acyl-CoA N-acyltransferases (Nat)"/>
    <property type="match status" value="1"/>
</dbReference>
<dbReference type="RefSeq" id="WP_067363099.1">
    <property type="nucleotide sequence ID" value="NZ_JBIUBN010000030.1"/>
</dbReference>
<accession>A0A136PUL9</accession>
<gene>
    <name evidence="2" type="ORF">AWW66_09875</name>
</gene>
<keyword evidence="3" id="KW-1185">Reference proteome</keyword>
<dbReference type="Pfam" id="PF13508">
    <property type="entry name" value="Acetyltransf_7"/>
    <property type="match status" value="1"/>
</dbReference>
<dbReference type="AlphaFoldDB" id="A0A136PUL9"/>
<organism evidence="2 3">
    <name type="scientific">Micromonospora rosaria</name>
    <dbReference type="NCBI Taxonomy" id="47874"/>
    <lineage>
        <taxon>Bacteria</taxon>
        <taxon>Bacillati</taxon>
        <taxon>Actinomycetota</taxon>
        <taxon>Actinomycetes</taxon>
        <taxon>Micromonosporales</taxon>
        <taxon>Micromonosporaceae</taxon>
        <taxon>Micromonospora</taxon>
    </lineage>
</organism>
<dbReference type="InterPro" id="IPR000182">
    <property type="entry name" value="GNAT_dom"/>
</dbReference>
<protein>
    <recommendedName>
        <fullName evidence="1">N-acetyltransferase domain-containing protein</fullName>
    </recommendedName>
</protein>
<dbReference type="GO" id="GO:0016747">
    <property type="term" value="F:acyltransferase activity, transferring groups other than amino-acyl groups"/>
    <property type="evidence" value="ECO:0007669"/>
    <property type="project" value="InterPro"/>
</dbReference>
<dbReference type="InterPro" id="IPR052523">
    <property type="entry name" value="Trichothecene_AcTrans"/>
</dbReference>
<dbReference type="CDD" id="cd04301">
    <property type="entry name" value="NAT_SF"/>
    <property type="match status" value="1"/>
</dbReference>
<comment type="caution">
    <text evidence="2">The sequence shown here is derived from an EMBL/GenBank/DDBJ whole genome shotgun (WGS) entry which is preliminary data.</text>
</comment>